<organism evidence="4 5">
    <name type="scientific">Desulforamulus ferrireducens</name>
    <dbReference type="NCBI Taxonomy" id="1833852"/>
    <lineage>
        <taxon>Bacteria</taxon>
        <taxon>Bacillati</taxon>
        <taxon>Bacillota</taxon>
        <taxon>Clostridia</taxon>
        <taxon>Eubacteriales</taxon>
        <taxon>Peptococcaceae</taxon>
        <taxon>Desulforamulus</taxon>
    </lineage>
</organism>
<evidence type="ECO:0000256" key="1">
    <source>
        <dbReference type="NCBIfam" id="TIGR01796"/>
    </source>
</evidence>
<feature type="binding site" evidence="2">
    <location>
        <position position="8"/>
    </location>
    <ligand>
        <name>prephenate</name>
        <dbReference type="ChEBI" id="CHEBI:29934"/>
    </ligand>
</feature>
<dbReference type="NCBIfam" id="TIGR01796">
    <property type="entry name" value="CM_mono_aroH"/>
    <property type="match status" value="1"/>
</dbReference>
<dbReference type="PANTHER" id="PTHR21164:SF0">
    <property type="entry name" value="CHORISMATE MUTASE AROH"/>
    <property type="match status" value="1"/>
</dbReference>
<dbReference type="GO" id="GO:0008652">
    <property type="term" value="P:amino acid biosynthetic process"/>
    <property type="evidence" value="ECO:0007669"/>
    <property type="project" value="UniProtKB-UniRule"/>
</dbReference>
<dbReference type="RefSeq" id="WP_077713541.1">
    <property type="nucleotide sequence ID" value="NZ_CP019698.1"/>
</dbReference>
<comment type="catalytic activity">
    <reaction evidence="3">
        <text>chorismate = prephenate</text>
        <dbReference type="Rhea" id="RHEA:13897"/>
        <dbReference type="ChEBI" id="CHEBI:29748"/>
        <dbReference type="ChEBI" id="CHEBI:29934"/>
        <dbReference type="EC" id="5.4.99.5"/>
    </reaction>
</comment>
<dbReference type="AlphaFoldDB" id="A0A1S6IUY5"/>
<keyword evidence="2 3" id="KW-0057">Aromatic amino acid biosynthesis</keyword>
<keyword evidence="5" id="KW-1185">Reference proteome</keyword>
<dbReference type="Pfam" id="PF07736">
    <property type="entry name" value="CM_1"/>
    <property type="match status" value="1"/>
</dbReference>
<dbReference type="InterPro" id="IPR008243">
    <property type="entry name" value="Chorismate_mutase_AroH"/>
</dbReference>
<feature type="binding site" evidence="2">
    <location>
        <position position="90"/>
    </location>
    <ligand>
        <name>prephenate</name>
        <dbReference type="ChEBI" id="CHEBI:29934"/>
    </ligand>
</feature>
<dbReference type="GO" id="GO:0046417">
    <property type="term" value="P:chorismate metabolic process"/>
    <property type="evidence" value="ECO:0007669"/>
    <property type="project" value="TreeGrafter"/>
</dbReference>
<dbReference type="OrthoDB" id="9802232at2"/>
<evidence type="ECO:0000313" key="5">
    <source>
        <dbReference type="Proteomes" id="UP000189464"/>
    </source>
</evidence>
<dbReference type="PANTHER" id="PTHR21164">
    <property type="entry name" value="CHORISMATE MUTASE"/>
    <property type="match status" value="1"/>
</dbReference>
<keyword evidence="2 3" id="KW-0028">Amino-acid biosynthesis</keyword>
<evidence type="ECO:0000256" key="3">
    <source>
        <dbReference type="PROSITE-ProRule" id="PRU00514"/>
    </source>
</evidence>
<dbReference type="SUPFAM" id="SSF55298">
    <property type="entry name" value="YjgF-like"/>
    <property type="match status" value="1"/>
</dbReference>
<dbReference type="PROSITE" id="PS51167">
    <property type="entry name" value="CHORISMATE_MUT_1"/>
    <property type="match status" value="1"/>
</dbReference>
<dbReference type="GO" id="GO:0009073">
    <property type="term" value="P:aromatic amino acid family biosynthetic process"/>
    <property type="evidence" value="ECO:0007669"/>
    <property type="project" value="UniProtKB-UniRule"/>
</dbReference>
<dbReference type="InterPro" id="IPR035959">
    <property type="entry name" value="RutC-like_sf"/>
</dbReference>
<dbReference type="KEGG" id="dfg:B0537_05485"/>
<reference evidence="4 5" key="1">
    <citation type="journal article" date="2016" name="Int. J. Syst. Evol. Microbiol.">
        <title>Desulfotomaculum ferrireducens sp. nov., a moderately thermophilic sulfate-reducing and dissimilatory Fe(III)-reducing bacterium isolated from compost.</title>
        <authorList>
            <person name="Yang G."/>
            <person name="Guo J."/>
            <person name="Zhuang L."/>
            <person name="Yuan Y."/>
            <person name="Zhou S."/>
        </authorList>
    </citation>
    <scope>NUCLEOTIDE SEQUENCE [LARGE SCALE GENOMIC DNA]</scope>
    <source>
        <strain evidence="4 5">GSS09</strain>
    </source>
</reference>
<dbReference type="UniPathway" id="UPA00120">
    <property type="reaction ID" value="UER00203"/>
</dbReference>
<evidence type="ECO:0000256" key="2">
    <source>
        <dbReference type="PIRSR" id="PIRSR005965-1"/>
    </source>
</evidence>
<dbReference type="EC" id="5.4.99.5" evidence="1 3"/>
<dbReference type="Gene3D" id="3.30.1330.40">
    <property type="entry name" value="RutC-like"/>
    <property type="match status" value="1"/>
</dbReference>
<accession>A0A1S6IUY5</accession>
<name>A0A1S6IUY5_9FIRM</name>
<dbReference type="Proteomes" id="UP000189464">
    <property type="component" value="Chromosome"/>
</dbReference>
<dbReference type="PIRSF" id="PIRSF005965">
    <property type="entry name" value="Chor_mut_AroH"/>
    <property type="match status" value="1"/>
</dbReference>
<keyword evidence="3" id="KW-0413">Isomerase</keyword>
<gene>
    <name evidence="4" type="ORF">B0537_05485</name>
</gene>
<dbReference type="STRING" id="1833852.B0537_05485"/>
<proteinExistence type="predicted"/>
<dbReference type="CDD" id="cd02185">
    <property type="entry name" value="AroH"/>
    <property type="match status" value="1"/>
</dbReference>
<evidence type="ECO:0000313" key="4">
    <source>
        <dbReference type="EMBL" id="AQS58586.1"/>
    </source>
</evidence>
<dbReference type="EMBL" id="CP019698">
    <property type="protein sequence ID" value="AQS58586.1"/>
    <property type="molecule type" value="Genomic_DNA"/>
</dbReference>
<sequence length="121" mass="13351">MAFVRGIRGAITVERNNSEEIGAATKELLQTIAERNQLDLEDVVSVFFTVTEDLTASYPAKAAREIGWHNVPLFSALEPPIEGALPRCIRILVHVNTGKSQQEIKHVFLREAACLRPDLAG</sequence>
<dbReference type="GO" id="GO:0004106">
    <property type="term" value="F:chorismate mutase activity"/>
    <property type="evidence" value="ECO:0007669"/>
    <property type="project" value="UniProtKB-UniRule"/>
</dbReference>
<protein>
    <recommendedName>
        <fullName evidence="1 3">chorismate mutase</fullName>
        <ecNumber evidence="1 3">5.4.99.5</ecNumber>
    </recommendedName>
</protein>